<organism evidence="1 2">
    <name type="scientific">Fusarium decemcellulare</name>
    <dbReference type="NCBI Taxonomy" id="57161"/>
    <lineage>
        <taxon>Eukaryota</taxon>
        <taxon>Fungi</taxon>
        <taxon>Dikarya</taxon>
        <taxon>Ascomycota</taxon>
        <taxon>Pezizomycotina</taxon>
        <taxon>Sordariomycetes</taxon>
        <taxon>Hypocreomycetidae</taxon>
        <taxon>Hypocreales</taxon>
        <taxon>Nectriaceae</taxon>
        <taxon>Fusarium</taxon>
        <taxon>Fusarium decemcellulare species complex</taxon>
    </lineage>
</organism>
<evidence type="ECO:0000313" key="1">
    <source>
        <dbReference type="EMBL" id="KAJ3541175.1"/>
    </source>
</evidence>
<sequence length="310" mass="32433">MVLPKQTIFILSSLLYAATPAVTVPSAPKDLVVLAREVVDDVDGTLTFYGDADPGAASLSKRDGSELSKRCGSSTVSCFGSHRADAWVCNQLTYQVERSTTQLQQSPRSICMTISGKQCCISWANVVSSGQEKDLANAAYKVLGDCNIWNDGTVSGLTRDTQIGNTCTTQCLSDRADGSIFNQTSQHSTMLFNVGTVLLAAMLAVGSVNAAPVGGTGSAAAYNCGNCKCNDIGKYHIDDFAGASGCRPLDSSIRAMGLTGQARGPKTTCAVYSDGNCGNQFQSIGVGSGQTWGCTAFNQDAGSIQCWFDA</sequence>
<reference evidence="1" key="1">
    <citation type="submission" date="2022-08" db="EMBL/GenBank/DDBJ databases">
        <title>Genome Sequence of Fusarium decemcellulare.</title>
        <authorList>
            <person name="Buettner E."/>
        </authorList>
    </citation>
    <scope>NUCLEOTIDE SEQUENCE</scope>
    <source>
        <strain evidence="1">Babe19</strain>
    </source>
</reference>
<comment type="caution">
    <text evidence="1">The sequence shown here is derived from an EMBL/GenBank/DDBJ whole genome shotgun (WGS) entry which is preliminary data.</text>
</comment>
<protein>
    <submittedName>
        <fullName evidence="1">Uncharacterized protein</fullName>
    </submittedName>
</protein>
<dbReference type="EMBL" id="JANRMS010000367">
    <property type="protein sequence ID" value="KAJ3541175.1"/>
    <property type="molecule type" value="Genomic_DNA"/>
</dbReference>
<proteinExistence type="predicted"/>
<dbReference type="Proteomes" id="UP001148629">
    <property type="component" value="Unassembled WGS sequence"/>
</dbReference>
<keyword evidence="2" id="KW-1185">Reference proteome</keyword>
<name>A0ACC1SJN3_9HYPO</name>
<evidence type="ECO:0000313" key="2">
    <source>
        <dbReference type="Proteomes" id="UP001148629"/>
    </source>
</evidence>
<accession>A0ACC1SJN3</accession>
<gene>
    <name evidence="1" type="ORF">NM208_g4728</name>
</gene>